<proteinExistence type="inferred from homology"/>
<evidence type="ECO:0000256" key="2">
    <source>
        <dbReference type="ARBA" id="ARBA00022795"/>
    </source>
</evidence>
<evidence type="ECO:0000313" key="5">
    <source>
        <dbReference type="Proteomes" id="UP000198972"/>
    </source>
</evidence>
<organism evidence="4 5">
    <name type="scientific">Fontibacillus panacisegetis</name>
    <dbReference type="NCBI Taxonomy" id="670482"/>
    <lineage>
        <taxon>Bacteria</taxon>
        <taxon>Bacillati</taxon>
        <taxon>Bacillota</taxon>
        <taxon>Bacilli</taxon>
        <taxon>Bacillales</taxon>
        <taxon>Paenibacillaceae</taxon>
        <taxon>Fontibacillus</taxon>
    </lineage>
</organism>
<accession>A0A1G7F186</accession>
<keyword evidence="2" id="KW-1005">Bacterial flagellum biogenesis</keyword>
<protein>
    <submittedName>
        <fullName evidence="4">Flagellar basal-body rod modification protein FlgD</fullName>
    </submittedName>
</protein>
<sequence>MASVVTTPVWSNYSNMNKISSTTGSDKLGKDAFLKLMLTQLQNQDPLSPMDNTAMVAQMAQFSSVEQLHNISQQLTNMSQSLGSNSNLIGKVASWTSGTETGNYNISTGKAEIIYKLESGLVESIIVRSGVHYAKIGDKEIEVSKIERVENPVEAEPVPEPETEPETETEANNVNSPEEQGAGNP</sequence>
<evidence type="ECO:0000313" key="4">
    <source>
        <dbReference type="EMBL" id="SDE69664.1"/>
    </source>
</evidence>
<dbReference type="GO" id="GO:0044781">
    <property type="term" value="P:bacterial-type flagellum organization"/>
    <property type="evidence" value="ECO:0007669"/>
    <property type="project" value="UniProtKB-KW"/>
</dbReference>
<keyword evidence="4" id="KW-0282">Flagellum</keyword>
<dbReference type="STRING" id="670482.SAMN04488542_101424"/>
<dbReference type="InterPro" id="IPR005648">
    <property type="entry name" value="FlgD"/>
</dbReference>
<name>A0A1G7F186_9BACL</name>
<dbReference type="AlphaFoldDB" id="A0A1G7F186"/>
<comment type="similarity">
    <text evidence="1">Belongs to the FlgD family.</text>
</comment>
<dbReference type="Pfam" id="PF03963">
    <property type="entry name" value="FlgD"/>
    <property type="match status" value="1"/>
</dbReference>
<keyword evidence="4" id="KW-0969">Cilium</keyword>
<keyword evidence="4" id="KW-0966">Cell projection</keyword>
<evidence type="ECO:0000256" key="1">
    <source>
        <dbReference type="ARBA" id="ARBA00010577"/>
    </source>
</evidence>
<gene>
    <name evidence="4" type="ORF">SAMN04488542_101424</name>
</gene>
<reference evidence="4 5" key="1">
    <citation type="submission" date="2016-10" db="EMBL/GenBank/DDBJ databases">
        <authorList>
            <person name="de Groot N.N."/>
        </authorList>
    </citation>
    <scope>NUCLEOTIDE SEQUENCE [LARGE SCALE GENOMIC DNA]</scope>
    <source>
        <strain evidence="4 5">DSM 28129</strain>
    </source>
</reference>
<keyword evidence="5" id="KW-1185">Reference proteome</keyword>
<feature type="region of interest" description="Disordered" evidence="3">
    <location>
        <begin position="145"/>
        <end position="185"/>
    </location>
</feature>
<dbReference type="RefSeq" id="WP_245742231.1">
    <property type="nucleotide sequence ID" value="NZ_FNBG01000001.1"/>
</dbReference>
<dbReference type="Proteomes" id="UP000198972">
    <property type="component" value="Unassembled WGS sequence"/>
</dbReference>
<evidence type="ECO:0000256" key="3">
    <source>
        <dbReference type="SAM" id="MobiDB-lite"/>
    </source>
</evidence>
<feature type="compositionally biased region" description="Acidic residues" evidence="3">
    <location>
        <begin position="157"/>
        <end position="169"/>
    </location>
</feature>
<dbReference type="EMBL" id="FNBG01000001">
    <property type="protein sequence ID" value="SDE69664.1"/>
    <property type="molecule type" value="Genomic_DNA"/>
</dbReference>